<protein>
    <submittedName>
        <fullName evidence="6">Helix-turn-helix transcriptional regulator</fullName>
    </submittedName>
</protein>
<feature type="DNA-binding region" description="H-T-H motif" evidence="4">
    <location>
        <begin position="28"/>
        <end position="47"/>
    </location>
</feature>
<dbReference type="Pfam" id="PF21597">
    <property type="entry name" value="TetR_C_43"/>
    <property type="match status" value="1"/>
</dbReference>
<dbReference type="InterPro" id="IPR049445">
    <property type="entry name" value="TetR_SbtR-like_C"/>
</dbReference>
<dbReference type="SUPFAM" id="SSF48498">
    <property type="entry name" value="Tetracyclin repressor-like, C-terminal domain"/>
    <property type="match status" value="1"/>
</dbReference>
<dbReference type="PANTHER" id="PTHR30055:SF234">
    <property type="entry name" value="HTH-TYPE TRANSCRIPTIONAL REGULATOR BETI"/>
    <property type="match status" value="1"/>
</dbReference>
<evidence type="ECO:0000256" key="4">
    <source>
        <dbReference type="PROSITE-ProRule" id="PRU00335"/>
    </source>
</evidence>
<organism evidence="6 7">
    <name type="scientific">Microbacterium ureisolvens</name>
    <dbReference type="NCBI Taxonomy" id="2781186"/>
    <lineage>
        <taxon>Bacteria</taxon>
        <taxon>Bacillati</taxon>
        <taxon>Actinomycetota</taxon>
        <taxon>Actinomycetes</taxon>
        <taxon>Micrococcales</taxon>
        <taxon>Microbacteriaceae</taxon>
        <taxon>Microbacterium</taxon>
    </lineage>
</organism>
<dbReference type="InterPro" id="IPR036271">
    <property type="entry name" value="Tet_transcr_reg_TetR-rel_C_sf"/>
</dbReference>
<dbReference type="SUPFAM" id="SSF46689">
    <property type="entry name" value="Homeodomain-like"/>
    <property type="match status" value="1"/>
</dbReference>
<gene>
    <name evidence="6" type="ORF">JNB61_17985</name>
</gene>
<dbReference type="InterPro" id="IPR001647">
    <property type="entry name" value="HTH_TetR"/>
</dbReference>
<evidence type="ECO:0000256" key="2">
    <source>
        <dbReference type="ARBA" id="ARBA00023125"/>
    </source>
</evidence>
<name>A0ABS7I2X9_9MICO</name>
<evidence type="ECO:0000259" key="5">
    <source>
        <dbReference type="PROSITE" id="PS50977"/>
    </source>
</evidence>
<accession>A0ABS7I2X9</accession>
<dbReference type="Pfam" id="PF00440">
    <property type="entry name" value="TetR_N"/>
    <property type="match status" value="1"/>
</dbReference>
<proteinExistence type="predicted"/>
<reference evidence="6 7" key="1">
    <citation type="journal article" date="2021" name="MBio">
        <title>Poor Competitiveness of Bradyrhizobium in Pigeon Pea Root Colonization in Indian Soils.</title>
        <authorList>
            <person name="Chalasani D."/>
            <person name="Basu A."/>
            <person name="Pullabhotla S.V.S.R.N."/>
            <person name="Jorrin B."/>
            <person name="Neal A.L."/>
            <person name="Poole P.S."/>
            <person name="Podile A.R."/>
            <person name="Tkacz A."/>
        </authorList>
    </citation>
    <scope>NUCLEOTIDE SEQUENCE [LARGE SCALE GENOMIC DNA]</scope>
    <source>
        <strain evidence="6 7">HU12</strain>
    </source>
</reference>
<dbReference type="PROSITE" id="PS50977">
    <property type="entry name" value="HTH_TETR_2"/>
    <property type="match status" value="1"/>
</dbReference>
<evidence type="ECO:0000313" key="6">
    <source>
        <dbReference type="EMBL" id="MBW9111663.1"/>
    </source>
</evidence>
<dbReference type="InterPro" id="IPR050109">
    <property type="entry name" value="HTH-type_TetR-like_transc_reg"/>
</dbReference>
<keyword evidence="2 4" id="KW-0238">DNA-binding</keyword>
<dbReference type="InterPro" id="IPR009057">
    <property type="entry name" value="Homeodomain-like_sf"/>
</dbReference>
<evidence type="ECO:0000313" key="7">
    <source>
        <dbReference type="Proteomes" id="UP000777440"/>
    </source>
</evidence>
<dbReference type="RefSeq" id="WP_220340531.1">
    <property type="nucleotide sequence ID" value="NZ_JAEUAX010000014.1"/>
</dbReference>
<dbReference type="EMBL" id="JAEUAX010000014">
    <property type="protein sequence ID" value="MBW9111663.1"/>
    <property type="molecule type" value="Genomic_DNA"/>
</dbReference>
<feature type="domain" description="HTH tetR-type" evidence="5">
    <location>
        <begin position="5"/>
        <end position="65"/>
    </location>
</feature>
<dbReference type="Proteomes" id="UP000777440">
    <property type="component" value="Unassembled WGS sequence"/>
</dbReference>
<keyword evidence="3" id="KW-0804">Transcription</keyword>
<evidence type="ECO:0000256" key="1">
    <source>
        <dbReference type="ARBA" id="ARBA00023015"/>
    </source>
</evidence>
<sequence length="186" mass="19821">MSPQRADAARSRARILAVARECDPADLRLNDVARLAGVGVGTVYRHFPTAHALVEAVVASDLERYRGLALRAAAERDPAAALDLLVREGLALQLADGGLQTVLLAPRDTSDDVAMLKRELEDVAESVVSAAREAGVVRTDLTTVRLQRLVCGIEHAVRIGGGADADFFVDAMLDGLRPEPPERPAP</sequence>
<evidence type="ECO:0000256" key="3">
    <source>
        <dbReference type="ARBA" id="ARBA00023163"/>
    </source>
</evidence>
<dbReference type="Gene3D" id="1.10.357.10">
    <property type="entry name" value="Tetracycline Repressor, domain 2"/>
    <property type="match status" value="1"/>
</dbReference>
<keyword evidence="7" id="KW-1185">Reference proteome</keyword>
<dbReference type="PANTHER" id="PTHR30055">
    <property type="entry name" value="HTH-TYPE TRANSCRIPTIONAL REGULATOR RUTR"/>
    <property type="match status" value="1"/>
</dbReference>
<keyword evidence="1" id="KW-0805">Transcription regulation</keyword>
<comment type="caution">
    <text evidence="6">The sequence shown here is derived from an EMBL/GenBank/DDBJ whole genome shotgun (WGS) entry which is preliminary data.</text>
</comment>